<evidence type="ECO:0000256" key="1">
    <source>
        <dbReference type="SAM" id="MobiDB-lite"/>
    </source>
</evidence>
<evidence type="ECO:0000259" key="2">
    <source>
        <dbReference type="Pfam" id="PF22936"/>
    </source>
</evidence>
<evidence type="ECO:0000313" key="4">
    <source>
        <dbReference type="Proteomes" id="UP001058974"/>
    </source>
</evidence>
<reference evidence="3 4" key="1">
    <citation type="journal article" date="2022" name="Nat. Genet.">
        <title>Improved pea reference genome and pan-genome highlight genomic features and evolutionary characteristics.</title>
        <authorList>
            <person name="Yang T."/>
            <person name="Liu R."/>
            <person name="Luo Y."/>
            <person name="Hu S."/>
            <person name="Wang D."/>
            <person name="Wang C."/>
            <person name="Pandey M.K."/>
            <person name="Ge S."/>
            <person name="Xu Q."/>
            <person name="Li N."/>
            <person name="Li G."/>
            <person name="Huang Y."/>
            <person name="Saxena R.K."/>
            <person name="Ji Y."/>
            <person name="Li M."/>
            <person name="Yan X."/>
            <person name="He Y."/>
            <person name="Liu Y."/>
            <person name="Wang X."/>
            <person name="Xiang C."/>
            <person name="Varshney R.K."/>
            <person name="Ding H."/>
            <person name="Gao S."/>
            <person name="Zong X."/>
        </authorList>
    </citation>
    <scope>NUCLEOTIDE SEQUENCE [LARGE SCALE GENOMIC DNA]</scope>
    <source>
        <strain evidence="3 4">cv. Zhongwan 6</strain>
    </source>
</reference>
<dbReference type="Pfam" id="PF22936">
    <property type="entry name" value="Pol_BBD"/>
    <property type="match status" value="1"/>
</dbReference>
<dbReference type="AlphaFoldDB" id="A0A9D4WWM5"/>
<sequence length="234" mass="26888">MKKKEEGVEDANQTKEQIKDENVLFSQNFRGRGRGRGGRDSGQSGRGSNFERGQSSQQNWRGRGRGQRGGASNHRCGHKHLFKEMRKIEDGNVSFGDASKVKVEGKGTIRYLQKDGLIGSIQDVYYVPNLKTNILSLGQLTEKVYSILMKERILHLKDKLGHLIARVEMERNRMYKLNLINVREKCLQVNVEDKASLWHLRFGNLHHAGLKRLANKQELHFKRRQNIKLSISLI</sequence>
<keyword evidence="4" id="KW-1185">Reference proteome</keyword>
<feature type="region of interest" description="Disordered" evidence="1">
    <location>
        <begin position="1"/>
        <end position="77"/>
    </location>
</feature>
<feature type="compositionally biased region" description="Low complexity" evidence="1">
    <location>
        <begin position="41"/>
        <end position="61"/>
    </location>
</feature>
<dbReference type="Proteomes" id="UP001058974">
    <property type="component" value="Chromosome 5"/>
</dbReference>
<gene>
    <name evidence="3" type="ORF">KIW84_053994</name>
</gene>
<proteinExistence type="predicted"/>
<evidence type="ECO:0000313" key="3">
    <source>
        <dbReference type="EMBL" id="KAI5407971.1"/>
    </source>
</evidence>
<dbReference type="EMBL" id="JAMSHJ010000005">
    <property type="protein sequence ID" value="KAI5407971.1"/>
    <property type="molecule type" value="Genomic_DNA"/>
</dbReference>
<accession>A0A9D4WWM5</accession>
<comment type="caution">
    <text evidence="3">The sequence shown here is derived from an EMBL/GenBank/DDBJ whole genome shotgun (WGS) entry which is preliminary data.</text>
</comment>
<feature type="domain" description="Retrovirus-related Pol polyprotein from transposon TNT 1-94-like beta-barrel" evidence="2">
    <location>
        <begin position="70"/>
        <end position="145"/>
    </location>
</feature>
<dbReference type="Gramene" id="Psat05G0399400-T1">
    <property type="protein sequence ID" value="KAI5407971.1"/>
    <property type="gene ID" value="KIW84_053994"/>
</dbReference>
<organism evidence="3 4">
    <name type="scientific">Pisum sativum</name>
    <name type="common">Garden pea</name>
    <name type="synonym">Lathyrus oleraceus</name>
    <dbReference type="NCBI Taxonomy" id="3888"/>
    <lineage>
        <taxon>Eukaryota</taxon>
        <taxon>Viridiplantae</taxon>
        <taxon>Streptophyta</taxon>
        <taxon>Embryophyta</taxon>
        <taxon>Tracheophyta</taxon>
        <taxon>Spermatophyta</taxon>
        <taxon>Magnoliopsida</taxon>
        <taxon>eudicotyledons</taxon>
        <taxon>Gunneridae</taxon>
        <taxon>Pentapetalae</taxon>
        <taxon>rosids</taxon>
        <taxon>fabids</taxon>
        <taxon>Fabales</taxon>
        <taxon>Fabaceae</taxon>
        <taxon>Papilionoideae</taxon>
        <taxon>50 kb inversion clade</taxon>
        <taxon>NPAAA clade</taxon>
        <taxon>Hologalegina</taxon>
        <taxon>IRL clade</taxon>
        <taxon>Fabeae</taxon>
        <taxon>Lathyrus</taxon>
    </lineage>
</organism>
<dbReference type="InterPro" id="IPR054722">
    <property type="entry name" value="PolX-like_BBD"/>
</dbReference>
<protein>
    <recommendedName>
        <fullName evidence="2">Retrovirus-related Pol polyprotein from transposon TNT 1-94-like beta-barrel domain-containing protein</fullName>
    </recommendedName>
</protein>
<feature type="compositionally biased region" description="Basic and acidic residues" evidence="1">
    <location>
        <begin position="1"/>
        <end position="22"/>
    </location>
</feature>
<name>A0A9D4WWM5_PEA</name>